<dbReference type="GO" id="GO:0005886">
    <property type="term" value="C:plasma membrane"/>
    <property type="evidence" value="ECO:0007669"/>
    <property type="project" value="UniProtKB-SubCell"/>
</dbReference>
<feature type="transmembrane region" description="Helical" evidence="6">
    <location>
        <begin position="32"/>
        <end position="55"/>
    </location>
</feature>
<sequence>MRLAAALFGGAIALIAAQLVGTAFMQGMGIPVPGAVAGLILMLVALAIVGGVPNGLGKLSDLLLRHLNLFFVPAGVGLMAHLGLLARDGGPLMIAIVVSTLAGLVVAGVVFVWARKRAGVES</sequence>
<evidence type="ECO:0000256" key="6">
    <source>
        <dbReference type="SAM" id="Phobius"/>
    </source>
</evidence>
<dbReference type="STRING" id="1458461.BN1012_Phect1916"/>
<dbReference type="Proteomes" id="UP000032160">
    <property type="component" value="Chromosome I"/>
</dbReference>
<dbReference type="Pfam" id="PF03788">
    <property type="entry name" value="LrgA"/>
    <property type="match status" value="1"/>
</dbReference>
<keyword evidence="4 6" id="KW-1133">Transmembrane helix</keyword>
<evidence type="ECO:0000256" key="1">
    <source>
        <dbReference type="ARBA" id="ARBA00004651"/>
    </source>
</evidence>
<evidence type="ECO:0000313" key="8">
    <source>
        <dbReference type="Proteomes" id="UP000032160"/>
    </source>
</evidence>
<gene>
    <name evidence="7" type="ORF">BN1012_Phect1916</name>
</gene>
<keyword evidence="2" id="KW-1003">Cell membrane</keyword>
<name>X5MFS8_9HYPH</name>
<organism evidence="7 8">
    <name type="scientific">Candidatus Phaeomarinibacter ectocarpi</name>
    <dbReference type="NCBI Taxonomy" id="1458461"/>
    <lineage>
        <taxon>Bacteria</taxon>
        <taxon>Pseudomonadati</taxon>
        <taxon>Pseudomonadota</taxon>
        <taxon>Alphaproteobacteria</taxon>
        <taxon>Hyphomicrobiales</taxon>
        <taxon>Parvibaculaceae</taxon>
        <taxon>Candidatus Phaeomarinibacter</taxon>
    </lineage>
</organism>
<proteinExistence type="predicted"/>
<dbReference type="InterPro" id="IPR005538">
    <property type="entry name" value="LrgA/CidA"/>
</dbReference>
<keyword evidence="8" id="KW-1185">Reference proteome</keyword>
<evidence type="ECO:0000256" key="3">
    <source>
        <dbReference type="ARBA" id="ARBA00022692"/>
    </source>
</evidence>
<evidence type="ECO:0000256" key="2">
    <source>
        <dbReference type="ARBA" id="ARBA00022475"/>
    </source>
</evidence>
<evidence type="ECO:0000313" key="7">
    <source>
        <dbReference type="EMBL" id="CDO60129.1"/>
    </source>
</evidence>
<accession>X5MFS8</accession>
<dbReference type="HOGENOM" id="CLU_113736_4_3_5"/>
<dbReference type="RefSeq" id="WP_043948246.1">
    <property type="nucleotide sequence ID" value="NZ_HG966617.1"/>
</dbReference>
<feature type="transmembrane region" description="Helical" evidence="6">
    <location>
        <begin position="67"/>
        <end position="86"/>
    </location>
</feature>
<keyword evidence="3 6" id="KW-0812">Transmembrane</keyword>
<keyword evidence="5 6" id="KW-0472">Membrane</keyword>
<evidence type="ECO:0000256" key="4">
    <source>
        <dbReference type="ARBA" id="ARBA00022989"/>
    </source>
</evidence>
<dbReference type="EMBL" id="HG966617">
    <property type="protein sequence ID" value="CDO60129.1"/>
    <property type="molecule type" value="Genomic_DNA"/>
</dbReference>
<dbReference type="AlphaFoldDB" id="X5MFS8"/>
<protein>
    <submittedName>
        <fullName evidence="7">Antiholin-like protein LrgA</fullName>
    </submittedName>
</protein>
<reference evidence="7 8" key="1">
    <citation type="journal article" date="2014" name="Front. Genet.">
        <title>Genome and metabolic network of "Candidatus Phaeomarinobacter ectocarpi" Ec32, a new candidate genus of Alphaproteobacteria frequently associated with brown algae.</title>
        <authorList>
            <person name="Dittami S.M."/>
            <person name="Barbeyron T."/>
            <person name="Boyen C."/>
            <person name="Cambefort J."/>
            <person name="Collet G."/>
            <person name="Delage L."/>
            <person name="Gobet A."/>
            <person name="Groisillier A."/>
            <person name="Leblanc C."/>
            <person name="Michel G."/>
            <person name="Scornet D."/>
            <person name="Siegel A."/>
            <person name="Tapia J.E."/>
            <person name="Tonon T."/>
        </authorList>
    </citation>
    <scope>NUCLEOTIDE SEQUENCE [LARGE SCALE GENOMIC DNA]</scope>
    <source>
        <strain evidence="7 8">Ec32</strain>
    </source>
</reference>
<dbReference type="PATRIC" id="fig|1458461.3.peg.1922"/>
<dbReference type="PANTHER" id="PTHR33931">
    <property type="entry name" value="HOLIN-LIKE PROTEIN CIDA-RELATED"/>
    <property type="match status" value="1"/>
</dbReference>
<dbReference type="KEGG" id="pect:BN1012_Phect1916"/>
<comment type="subcellular location">
    <subcellularLocation>
        <location evidence="1">Cell membrane</location>
        <topology evidence="1">Multi-pass membrane protein</topology>
    </subcellularLocation>
</comment>
<feature type="transmembrane region" description="Helical" evidence="6">
    <location>
        <begin position="92"/>
        <end position="114"/>
    </location>
</feature>
<evidence type="ECO:0000256" key="5">
    <source>
        <dbReference type="ARBA" id="ARBA00023136"/>
    </source>
</evidence>
<dbReference type="PANTHER" id="PTHR33931:SF2">
    <property type="entry name" value="HOLIN-LIKE PROTEIN CIDA"/>
    <property type="match status" value="1"/>
</dbReference>
<dbReference type="OrthoDB" id="385012at2"/>